<proteinExistence type="predicted"/>
<protein>
    <submittedName>
        <fullName evidence="1">Uncharacterized protein</fullName>
    </submittedName>
</protein>
<dbReference type="AlphaFoldDB" id="A0A6C0DWA0"/>
<reference evidence="1" key="1">
    <citation type="journal article" date="2020" name="Nature">
        <title>Giant virus diversity and host interactions through global metagenomics.</title>
        <authorList>
            <person name="Schulz F."/>
            <person name="Roux S."/>
            <person name="Paez-Espino D."/>
            <person name="Jungbluth S."/>
            <person name="Walsh D.A."/>
            <person name="Denef V.J."/>
            <person name="McMahon K.D."/>
            <person name="Konstantinidis K.T."/>
            <person name="Eloe-Fadrosh E.A."/>
            <person name="Kyrpides N.C."/>
            <person name="Woyke T."/>
        </authorList>
    </citation>
    <scope>NUCLEOTIDE SEQUENCE</scope>
    <source>
        <strain evidence="1">GVMAG-M-3300023174-92</strain>
    </source>
</reference>
<accession>A0A6C0DWA0</accession>
<dbReference type="EMBL" id="MN739688">
    <property type="protein sequence ID" value="QHT21236.1"/>
    <property type="molecule type" value="Genomic_DNA"/>
</dbReference>
<sequence>MKTNRLSILGLVVILLICLSMSQLKYREGAENQSIAAVQMLGNAMNPPPKPTLDYNKVAVEAATNVKALLENPNFKNQIIQTADTVIETAKK</sequence>
<evidence type="ECO:0000313" key="1">
    <source>
        <dbReference type="EMBL" id="QHT21236.1"/>
    </source>
</evidence>
<name>A0A6C0DWA0_9ZZZZ</name>
<organism evidence="1">
    <name type="scientific">viral metagenome</name>
    <dbReference type="NCBI Taxonomy" id="1070528"/>
    <lineage>
        <taxon>unclassified sequences</taxon>
        <taxon>metagenomes</taxon>
        <taxon>organismal metagenomes</taxon>
    </lineage>
</organism>